<name>A0A1W2CEB0_KIBAR</name>
<proteinExistence type="predicted"/>
<dbReference type="Proteomes" id="UP000192674">
    <property type="component" value="Unassembled WGS sequence"/>
</dbReference>
<reference evidence="1 2" key="1">
    <citation type="submission" date="2017-04" db="EMBL/GenBank/DDBJ databases">
        <authorList>
            <person name="Afonso C.L."/>
            <person name="Miller P.J."/>
            <person name="Scott M.A."/>
            <person name="Spackman E."/>
            <person name="Goraichik I."/>
            <person name="Dimitrov K.M."/>
            <person name="Suarez D.L."/>
            <person name="Swayne D.E."/>
        </authorList>
    </citation>
    <scope>NUCLEOTIDE SEQUENCE [LARGE SCALE GENOMIC DNA]</scope>
    <source>
        <strain evidence="1 2">DSM 43828</strain>
    </source>
</reference>
<dbReference type="AlphaFoldDB" id="A0A1W2CEB0"/>
<gene>
    <name evidence="1" type="ORF">SAMN05661093_01935</name>
</gene>
<organism evidence="1 2">
    <name type="scientific">Kibdelosporangium aridum</name>
    <dbReference type="NCBI Taxonomy" id="2030"/>
    <lineage>
        <taxon>Bacteria</taxon>
        <taxon>Bacillati</taxon>
        <taxon>Actinomycetota</taxon>
        <taxon>Actinomycetes</taxon>
        <taxon>Pseudonocardiales</taxon>
        <taxon>Pseudonocardiaceae</taxon>
        <taxon>Kibdelosporangium</taxon>
    </lineage>
</organism>
<evidence type="ECO:0000313" key="1">
    <source>
        <dbReference type="EMBL" id="SMC83605.1"/>
    </source>
</evidence>
<accession>A0A1W2CEB0</accession>
<dbReference type="EMBL" id="FWXV01000002">
    <property type="protein sequence ID" value="SMC83605.1"/>
    <property type="molecule type" value="Genomic_DNA"/>
</dbReference>
<feature type="non-terminal residue" evidence="1">
    <location>
        <position position="366"/>
    </location>
</feature>
<evidence type="ECO:0000313" key="2">
    <source>
        <dbReference type="Proteomes" id="UP000192674"/>
    </source>
</evidence>
<sequence length="366" mass="38360">MRLRRVVIGGTITALVGSILTITSGSIPIGAPPPRDRVVEAPDGATAVHLASLQGSPVEIAAERTPTRTVYANPGGTMTAEFSAVPVRVKQGDSWATIDTTIVQKADGTVGPKAAEGDLRLSGGGQGSDLARMSKDGREFALQWPGALPKPVLQENTATYPEVLPGVDLVMIAERGGYLQHLVIKSAEAARNPQLAKVRLGVRAPGLTLQSDKGSLKALDDTGAEVFSSPTSVMWDSSGPMPGPATSKSAAVDVSFVDGSLQIVPDQKFLADPAVVYPVTVDPPWSPPGIYNWATVLSGKGSQPYWWTSGDHPWAQIGQCPASLGGWCNGIGEARAYFEYDTTFLHDKPVVSASLDTAVVYSPSCS</sequence>
<protein>
    <submittedName>
        <fullName evidence="1">Uncharacterized protein</fullName>
    </submittedName>
</protein>
<keyword evidence="2" id="KW-1185">Reference proteome</keyword>